<sequence>MDTRWMTLSETVKIELYQSMEEGRDVKSFEEDVEQILENFKIGQLREEDARILIDRIKNSPIKVDYSYFEPVALLEIKKLKPKKEKTTLNKFDKNSYYNKIYGAWLGRCAGCLLGQPVEGWMSNRILGMLKETGNYPIHNYLSSAVDKTIRQKYSIVDEGHVYGSNFINWINNVSYMPEDDDTNYTILYLKILETYGRDFTSENVAHSWLMDVPIYHVCTAERVAYMNLVNRILPPLSGSYYNAYREWIGAQIRADLFGYINPGDTEMAAEFAWRDARISHVKNGIYGEMFCAAMIARGAVSDDIIDIIKQGLGEIPEKSRLTEGIEKVLNWFKQGLSWEKALEKIHLLYDEGNNHHWCHTISNAMICTIALLWGEKDLEKTIGIAVCAGFDTDCNAATTGSIIGIINGASNLPEKWIAPLNNKVKSGIDGFGLTEISELAERTMKIVK</sequence>
<evidence type="ECO:0000313" key="3">
    <source>
        <dbReference type="Proteomes" id="UP000009222"/>
    </source>
</evidence>
<feature type="binding site" evidence="1">
    <location>
        <position position="392"/>
    </location>
    <ligand>
        <name>Mg(2+)</name>
        <dbReference type="ChEBI" id="CHEBI:18420"/>
        <label>1</label>
    </ligand>
</feature>
<dbReference type="InterPro" id="IPR036705">
    <property type="entry name" value="Ribosyl_crysJ1_sf"/>
</dbReference>
<dbReference type="HOGENOM" id="CLU_033331_1_1_12"/>
<dbReference type="Gene3D" id="1.10.4080.10">
    <property type="entry name" value="ADP-ribosylation/Crystallin J1"/>
    <property type="match status" value="1"/>
</dbReference>
<keyword evidence="1" id="KW-0460">Magnesium</keyword>
<keyword evidence="3" id="KW-1185">Reference proteome</keyword>
<dbReference type="Proteomes" id="UP000009222">
    <property type="component" value="Chromosome"/>
</dbReference>
<reference evidence="3" key="1">
    <citation type="submission" date="2009-12" db="EMBL/GenBank/DDBJ databases">
        <title>Complete sequence of Treponema azotonutricium strain ZAS-9.</title>
        <authorList>
            <person name="Tetu S.G."/>
            <person name="Matson E."/>
            <person name="Ren Q."/>
            <person name="Seshadri R."/>
            <person name="Elbourne L."/>
            <person name="Hassan K.A."/>
            <person name="Durkin A."/>
            <person name="Radune D."/>
            <person name="Mohamoud Y."/>
            <person name="Shay R."/>
            <person name="Jin S."/>
            <person name="Zhang X."/>
            <person name="Lucey K."/>
            <person name="Ballor N.R."/>
            <person name="Ottesen E."/>
            <person name="Rosenthal R."/>
            <person name="Allen A."/>
            <person name="Leadbetter J.R."/>
            <person name="Paulsen I.T."/>
        </authorList>
    </citation>
    <scope>NUCLEOTIDE SEQUENCE [LARGE SCALE GENOMIC DNA]</scope>
    <source>
        <strain evidence="3">ATCC BAA-888 / DSM 13862 / ZAS-9</strain>
    </source>
</reference>
<dbReference type="GO" id="GO:0046872">
    <property type="term" value="F:metal ion binding"/>
    <property type="evidence" value="ECO:0007669"/>
    <property type="project" value="UniProtKB-KW"/>
</dbReference>
<dbReference type="AlphaFoldDB" id="F5YDY1"/>
<dbReference type="KEGG" id="taz:TREAZ_1575"/>
<dbReference type="eggNOG" id="COG1397">
    <property type="taxonomic scope" value="Bacteria"/>
</dbReference>
<protein>
    <submittedName>
        <fullName evidence="2">ADP-ribosylation/Crystallin J1</fullName>
    </submittedName>
</protein>
<gene>
    <name evidence="2" type="ordered locus">TREAZ_1575</name>
</gene>
<accession>F5YDY1</accession>
<dbReference type="EMBL" id="CP001841">
    <property type="protein sequence ID" value="AEF82398.1"/>
    <property type="molecule type" value="Genomic_DNA"/>
</dbReference>
<dbReference type="SUPFAM" id="SSF101478">
    <property type="entry name" value="ADP-ribosylglycohydrolase"/>
    <property type="match status" value="1"/>
</dbReference>
<keyword evidence="1" id="KW-0479">Metal-binding</keyword>
<evidence type="ECO:0000256" key="1">
    <source>
        <dbReference type="PIRSR" id="PIRSR605502-1"/>
    </source>
</evidence>
<name>F5YDY1_LEAAZ</name>
<dbReference type="Pfam" id="PF03747">
    <property type="entry name" value="ADP_ribosyl_GH"/>
    <property type="match status" value="1"/>
</dbReference>
<comment type="cofactor">
    <cofactor evidence="1">
        <name>Mg(2+)</name>
        <dbReference type="ChEBI" id="CHEBI:18420"/>
    </cofactor>
    <text evidence="1">Binds 2 magnesium ions per subunit.</text>
</comment>
<dbReference type="OrthoDB" id="9761704at2"/>
<dbReference type="InterPro" id="IPR005502">
    <property type="entry name" value="Ribosyl_crysJ1"/>
</dbReference>
<dbReference type="RefSeq" id="WP_015710443.1">
    <property type="nucleotide sequence ID" value="NC_015577.1"/>
</dbReference>
<evidence type="ECO:0000313" key="2">
    <source>
        <dbReference type="EMBL" id="AEF82398.1"/>
    </source>
</evidence>
<reference evidence="2 3" key="2">
    <citation type="journal article" date="2011" name="ISME J.">
        <title>RNA-seq reveals cooperative metabolic interactions between two termite-gut spirochete species in co-culture.</title>
        <authorList>
            <person name="Rosenthal A.Z."/>
            <person name="Matson E.G."/>
            <person name="Eldar A."/>
            <person name="Leadbetter J.R."/>
        </authorList>
    </citation>
    <scope>NUCLEOTIDE SEQUENCE [LARGE SCALE GENOMIC DNA]</scope>
    <source>
        <strain evidence="3">ATCC BAA-888 / DSM 13862 / ZAS-9</strain>
    </source>
</reference>
<dbReference type="STRING" id="545695.TREAZ_1575"/>
<proteinExistence type="predicted"/>
<organism evidence="2 3">
    <name type="scientific">Leadbettera azotonutricia (strain ATCC BAA-888 / DSM 13862 / ZAS-9)</name>
    <name type="common">Treponema azotonutricium</name>
    <dbReference type="NCBI Taxonomy" id="545695"/>
    <lineage>
        <taxon>Bacteria</taxon>
        <taxon>Pseudomonadati</taxon>
        <taxon>Spirochaetota</taxon>
        <taxon>Spirochaetia</taxon>
        <taxon>Spirochaetales</taxon>
        <taxon>Breznakiellaceae</taxon>
        <taxon>Leadbettera</taxon>
    </lineage>
</organism>
<feature type="binding site" evidence="1">
    <location>
        <position position="394"/>
    </location>
    <ligand>
        <name>Mg(2+)</name>
        <dbReference type="ChEBI" id="CHEBI:18420"/>
        <label>1</label>
    </ligand>
</feature>
<dbReference type="InParanoid" id="F5YDY1"/>